<name>A0ABT2DTZ1_9BACI</name>
<organism evidence="1 2">
    <name type="scientific">Lysinibacillus pinottii</name>
    <dbReference type="NCBI Taxonomy" id="2973932"/>
    <lineage>
        <taxon>Bacteria</taxon>
        <taxon>Bacillati</taxon>
        <taxon>Bacillota</taxon>
        <taxon>Bacilli</taxon>
        <taxon>Bacillales</taxon>
        <taxon>Bacillaceae</taxon>
        <taxon>Lysinibacillus</taxon>
    </lineage>
</organism>
<protein>
    <submittedName>
        <fullName evidence="1">Uncharacterized protein</fullName>
    </submittedName>
</protein>
<reference evidence="1 2" key="1">
    <citation type="submission" date="2022-08" db="EMBL/GenBank/DDBJ databases">
        <title>Lysinibacillus sequencing.</title>
        <authorList>
            <person name="Dunlap C."/>
        </authorList>
    </citation>
    <scope>NUCLEOTIDE SEQUENCE [LARGE SCALE GENOMIC DNA]</scope>
    <source>
        <strain evidence="1 2">PB211</strain>
    </source>
</reference>
<sequence length="111" mass="12594">MIELDKGMKDTAIVFGQETAMHAERVAAALMQIAEAWGASVEQLQEAMMMFAGNVGIFTSMTAEEVATALESIEPRRQVMKQIHKLCLKRPRIVHQVFNRKPRNRVNKIIR</sequence>
<comment type="caution">
    <text evidence="1">The sequence shown here is derived from an EMBL/GenBank/DDBJ whole genome shotgun (WGS) entry which is preliminary data.</text>
</comment>
<accession>A0ABT2DTZ1</accession>
<dbReference type="Proteomes" id="UP001525021">
    <property type="component" value="Unassembled WGS sequence"/>
</dbReference>
<keyword evidence="2" id="KW-1185">Reference proteome</keyword>
<dbReference type="EMBL" id="JANTOO010000014">
    <property type="protein sequence ID" value="MCS1397514.1"/>
    <property type="molecule type" value="Genomic_DNA"/>
</dbReference>
<gene>
    <name evidence="1" type="ORF">NXZ79_15895</name>
</gene>
<evidence type="ECO:0000313" key="2">
    <source>
        <dbReference type="Proteomes" id="UP001525021"/>
    </source>
</evidence>
<dbReference type="RefSeq" id="WP_012295303.1">
    <property type="nucleotide sequence ID" value="NZ_JANTOO010000014.1"/>
</dbReference>
<evidence type="ECO:0000313" key="1">
    <source>
        <dbReference type="EMBL" id="MCS1397514.1"/>
    </source>
</evidence>
<proteinExistence type="predicted"/>